<proteinExistence type="predicted"/>
<evidence type="ECO:0000313" key="2">
    <source>
        <dbReference type="EMBL" id="KAK3285549.1"/>
    </source>
</evidence>
<feature type="region of interest" description="Disordered" evidence="1">
    <location>
        <begin position="217"/>
        <end position="238"/>
    </location>
</feature>
<accession>A0AAE0GW84</accession>
<gene>
    <name evidence="2" type="ORF">CYMTET_6845</name>
</gene>
<dbReference type="Proteomes" id="UP001190700">
    <property type="component" value="Unassembled WGS sequence"/>
</dbReference>
<dbReference type="AlphaFoldDB" id="A0AAE0GW84"/>
<protein>
    <submittedName>
        <fullName evidence="2">Uncharacterized protein</fullName>
    </submittedName>
</protein>
<organism evidence="2 3">
    <name type="scientific">Cymbomonas tetramitiformis</name>
    <dbReference type="NCBI Taxonomy" id="36881"/>
    <lineage>
        <taxon>Eukaryota</taxon>
        <taxon>Viridiplantae</taxon>
        <taxon>Chlorophyta</taxon>
        <taxon>Pyramimonadophyceae</taxon>
        <taxon>Pyramimonadales</taxon>
        <taxon>Pyramimonadaceae</taxon>
        <taxon>Cymbomonas</taxon>
    </lineage>
</organism>
<dbReference type="EMBL" id="LGRX02001774">
    <property type="protein sequence ID" value="KAK3285549.1"/>
    <property type="molecule type" value="Genomic_DNA"/>
</dbReference>
<evidence type="ECO:0000256" key="1">
    <source>
        <dbReference type="SAM" id="MobiDB-lite"/>
    </source>
</evidence>
<comment type="caution">
    <text evidence="2">The sequence shown here is derived from an EMBL/GenBank/DDBJ whole genome shotgun (WGS) entry which is preliminary data.</text>
</comment>
<name>A0AAE0GW84_9CHLO</name>
<feature type="compositionally biased region" description="Acidic residues" evidence="1">
    <location>
        <begin position="51"/>
        <end position="62"/>
    </location>
</feature>
<keyword evidence="3" id="KW-1185">Reference proteome</keyword>
<reference evidence="2 3" key="1">
    <citation type="journal article" date="2015" name="Genome Biol. Evol.">
        <title>Comparative Genomics of a Bacterivorous Green Alga Reveals Evolutionary Causalities and Consequences of Phago-Mixotrophic Mode of Nutrition.</title>
        <authorList>
            <person name="Burns J.A."/>
            <person name="Paasch A."/>
            <person name="Narechania A."/>
            <person name="Kim E."/>
        </authorList>
    </citation>
    <scope>NUCLEOTIDE SEQUENCE [LARGE SCALE GENOMIC DNA]</scope>
    <source>
        <strain evidence="2 3">PLY_AMNH</strain>
    </source>
</reference>
<feature type="region of interest" description="Disordered" evidence="1">
    <location>
        <begin position="1"/>
        <end position="62"/>
    </location>
</feature>
<feature type="compositionally biased region" description="Acidic residues" evidence="1">
    <location>
        <begin position="224"/>
        <end position="238"/>
    </location>
</feature>
<sequence length="417" mass="45509">MPASKRTVDPPAASRALRQKRNTEGPSNSADQASHPASVPLHPQISGEASQDSEGEDSDEDAEELILDEDGRIFGPSGAIDYTFRAYDHFLQLKDVRRGKHSAVMSQLISDCEAVFVEQSFFLPANISPRTTLEQLAQTIFAFHTEGVNYNQEKSGAEWWVQIRRGGDNEESIGFHWDKDEDLVDSQGLIVHPQISTVTYLTDYGAPTLIIDKLPPSDYYSSPESEEEAEVDEDGAEEAAEGFGSGLYGQVGTGWYSCPRLGKHISFDGRYLHGAPAELLGEAVPGRLRVSFLVNIWLDYTPTGPEILPDELLPTLRPAGLLGIPASLHAAKQAAVQTLNVRSGKHTEEECGTTPRPKACFLQPRTMSFPFGPYGTEHVLSLPLPSEKIAAINSTGTYSSFELQFRRGSEAGISANS</sequence>
<evidence type="ECO:0000313" key="3">
    <source>
        <dbReference type="Proteomes" id="UP001190700"/>
    </source>
</evidence>